<evidence type="ECO:0000313" key="3">
    <source>
        <dbReference type="Proteomes" id="UP000075573"/>
    </source>
</evidence>
<name>A0A149QYZ5_9PROT</name>
<dbReference type="Proteomes" id="UP000075573">
    <property type="component" value="Unassembled WGS sequence"/>
</dbReference>
<keyword evidence="1" id="KW-1133">Transmembrane helix</keyword>
<keyword evidence="1" id="KW-0472">Membrane</keyword>
<protein>
    <submittedName>
        <fullName evidence="2">Uncharacterized protein</fullName>
    </submittedName>
</protein>
<feature type="transmembrane region" description="Helical" evidence="1">
    <location>
        <begin position="82"/>
        <end position="102"/>
    </location>
</feature>
<comment type="caution">
    <text evidence="2">The sequence shown here is derived from an EMBL/GenBank/DDBJ whole genome shotgun (WGS) entry which is preliminary data.</text>
</comment>
<reference evidence="2 3" key="1">
    <citation type="submission" date="2015-06" db="EMBL/GenBank/DDBJ databases">
        <title>Improved classification and identification of acetic acid bacteria using matrix-assisted laser desorption/ionization time-of-flight mass spectrometry; Gluconobacter nephelii and Gluconobacter uchimurae are later heterotypic synonyms of Gluconobacter japonicus and Gluconobacter oxydans, respectively.</title>
        <authorList>
            <person name="Li L."/>
            <person name="Cleenwerck I."/>
            <person name="De Vuyst L."/>
            <person name="Vandamme P."/>
        </authorList>
    </citation>
    <scope>NUCLEOTIDE SEQUENCE [LARGE SCALE GENOMIC DNA]</scope>
    <source>
        <strain evidence="2 3">LMG 1764</strain>
    </source>
</reference>
<dbReference type="EMBL" id="LHZB01000090">
    <property type="protein sequence ID" value="KXV02548.1"/>
    <property type="molecule type" value="Genomic_DNA"/>
</dbReference>
<evidence type="ECO:0000313" key="2">
    <source>
        <dbReference type="EMBL" id="KXV02548.1"/>
    </source>
</evidence>
<feature type="transmembrane region" description="Helical" evidence="1">
    <location>
        <begin position="6"/>
        <end position="27"/>
    </location>
</feature>
<gene>
    <name evidence="2" type="ORF">AD929_02340</name>
</gene>
<proteinExistence type="predicted"/>
<evidence type="ECO:0000256" key="1">
    <source>
        <dbReference type="SAM" id="Phobius"/>
    </source>
</evidence>
<dbReference type="RefSeq" id="WP_062493982.1">
    <property type="nucleotide sequence ID" value="NZ_LHZB01000090.1"/>
</dbReference>
<dbReference type="AlphaFoldDB" id="A0A149QYZ5"/>
<organism evidence="2 3">
    <name type="scientific">Gluconobacter potus</name>
    <dbReference type="NCBI Taxonomy" id="2724927"/>
    <lineage>
        <taxon>Bacteria</taxon>
        <taxon>Pseudomonadati</taxon>
        <taxon>Pseudomonadota</taxon>
        <taxon>Alphaproteobacteria</taxon>
        <taxon>Acetobacterales</taxon>
        <taxon>Acetobacteraceae</taxon>
        <taxon>Gluconobacter</taxon>
    </lineage>
</organism>
<sequence length="175" mass="19704">MLAIGRFFLGAVGLATLVYEYTLWPVLRSLGRLFWSFSIFGRFESLVARMSPGLVVAAFFLPLCAVSISLKFGEFWLFEHGHIVTGVASALIVKVWGVSFSARLFEIARPKMLEVAWFNRLYGIFDRARTWVLSQPVCQKALVHLHSLSDFKASLKLRLHAFMPQQQAGRGIGHS</sequence>
<dbReference type="PATRIC" id="fig|442.7.peg.2911"/>
<feature type="transmembrane region" description="Helical" evidence="1">
    <location>
        <begin position="47"/>
        <end position="70"/>
    </location>
</feature>
<accession>A0A149QYZ5</accession>
<keyword evidence="1" id="KW-0812">Transmembrane</keyword>